<accession>H2J3S8</accession>
<evidence type="ECO:0000313" key="3">
    <source>
        <dbReference type="Proteomes" id="UP000007161"/>
    </source>
</evidence>
<dbReference type="Proteomes" id="UP000007161">
    <property type="component" value="Chromosome"/>
</dbReference>
<keyword evidence="3" id="KW-1185">Reference proteome</keyword>
<dbReference type="STRING" id="443254.Marpi_1425"/>
<name>H2J3S8_MARPK</name>
<evidence type="ECO:0000256" key="1">
    <source>
        <dbReference type="SAM" id="SignalP"/>
    </source>
</evidence>
<keyword evidence="1" id="KW-0732">Signal</keyword>
<dbReference type="HOGENOM" id="CLU_2023938_0_0_0"/>
<reference evidence="3" key="2">
    <citation type="submission" date="2012-01" db="EMBL/GenBank/DDBJ databases">
        <title>Complete sequence of chromosome of Marinitoga piezophila KA3.</title>
        <authorList>
            <person name="Lucas S."/>
            <person name="Han J."/>
            <person name="Lapidus A."/>
            <person name="Cheng J.-F."/>
            <person name="Goodwin L."/>
            <person name="Pitluck S."/>
            <person name="Peters L."/>
            <person name="Mikhailova N."/>
            <person name="Teshima H."/>
            <person name="Detter J.C."/>
            <person name="Han C."/>
            <person name="Tapia R."/>
            <person name="Land M."/>
            <person name="Hauser L."/>
            <person name="Kyrpides N."/>
            <person name="Ivanova N."/>
            <person name="Pagani I."/>
            <person name="Jebbar M."/>
            <person name="Vannier P."/>
            <person name="Oger P."/>
            <person name="Cario A."/>
            <person name="Bartlett D."/>
            <person name="Noll K.M."/>
            <person name="Woyke T."/>
        </authorList>
    </citation>
    <scope>NUCLEOTIDE SEQUENCE [LARGE SCALE GENOMIC DNA]</scope>
    <source>
        <strain evidence="3">DSM 14283 / JCM 11233 / KA3</strain>
    </source>
</reference>
<dbReference type="EMBL" id="CP003257">
    <property type="protein sequence ID" value="AEX85820.1"/>
    <property type="molecule type" value="Genomic_DNA"/>
</dbReference>
<dbReference type="RefSeq" id="WP_014296891.1">
    <property type="nucleotide sequence ID" value="NC_016751.1"/>
</dbReference>
<reference evidence="2 3" key="1">
    <citation type="journal article" date="2012" name="J. Bacteriol.">
        <title>Complete Genome Sequence of the Thermophilic, Piezophilic, Heterotrophic Bacterium Marinitoga piezophila KA3.</title>
        <authorList>
            <person name="Lucas S."/>
            <person name="Han J."/>
            <person name="Lapidus A."/>
            <person name="Cheng J.F."/>
            <person name="Goodwin L.A."/>
            <person name="Pitluck S."/>
            <person name="Peters L."/>
            <person name="Mikhailova N."/>
            <person name="Teshima H."/>
            <person name="Detter J.C."/>
            <person name="Han C."/>
            <person name="Tapia R."/>
            <person name="Land M."/>
            <person name="Hauser L."/>
            <person name="Kyrpides N.C."/>
            <person name="Ivanova N."/>
            <person name="Pagani I."/>
            <person name="Vannier P."/>
            <person name="Oger P."/>
            <person name="Bartlett D.H."/>
            <person name="Noll K.M."/>
            <person name="Woyke T."/>
            <person name="Jebbar M."/>
        </authorList>
    </citation>
    <scope>NUCLEOTIDE SEQUENCE [LARGE SCALE GENOMIC DNA]</scope>
    <source>
        <strain evidence="3">DSM 14283 / JCM 11233 / KA3</strain>
    </source>
</reference>
<feature type="signal peptide" evidence="1">
    <location>
        <begin position="1"/>
        <end position="20"/>
    </location>
</feature>
<sequence length="122" mass="13608">MKKIGIFLLLSILIISVSSCTDLDVTSMFSGKVNIAVVNSVYYTDGSSTTINLKLYKDSKPVKSLNVESGKKVEIKDLDKGDYKFEAKLDKDEKTYSDTIKIDKEVTIVIESKDGVLKFEIK</sequence>
<evidence type="ECO:0000313" key="2">
    <source>
        <dbReference type="EMBL" id="AEX85820.1"/>
    </source>
</evidence>
<gene>
    <name evidence="2" type="ordered locus">Marpi_1425</name>
</gene>
<feature type="chain" id="PRO_5003562975" description="Lipoprotein" evidence="1">
    <location>
        <begin position="21"/>
        <end position="122"/>
    </location>
</feature>
<protein>
    <recommendedName>
        <fullName evidence="4">Lipoprotein</fullName>
    </recommendedName>
</protein>
<dbReference type="AlphaFoldDB" id="H2J3S8"/>
<evidence type="ECO:0008006" key="4">
    <source>
        <dbReference type="Google" id="ProtNLM"/>
    </source>
</evidence>
<dbReference type="PROSITE" id="PS51257">
    <property type="entry name" value="PROKAR_LIPOPROTEIN"/>
    <property type="match status" value="1"/>
</dbReference>
<organism evidence="2 3">
    <name type="scientific">Marinitoga piezophila (strain DSM 14283 / JCM 11233 / KA3)</name>
    <dbReference type="NCBI Taxonomy" id="443254"/>
    <lineage>
        <taxon>Bacteria</taxon>
        <taxon>Thermotogati</taxon>
        <taxon>Thermotogota</taxon>
        <taxon>Thermotogae</taxon>
        <taxon>Petrotogales</taxon>
        <taxon>Petrotogaceae</taxon>
        <taxon>Marinitoga</taxon>
    </lineage>
</organism>
<dbReference type="KEGG" id="mpz:Marpi_1425"/>
<proteinExistence type="predicted"/>